<dbReference type="Proteomes" id="UP000054383">
    <property type="component" value="Unassembled WGS sequence"/>
</dbReference>
<organism evidence="1 2">
    <name type="scientific">Talaromyces islandicus</name>
    <name type="common">Penicillium islandicum</name>
    <dbReference type="NCBI Taxonomy" id="28573"/>
    <lineage>
        <taxon>Eukaryota</taxon>
        <taxon>Fungi</taxon>
        <taxon>Dikarya</taxon>
        <taxon>Ascomycota</taxon>
        <taxon>Pezizomycotina</taxon>
        <taxon>Eurotiomycetes</taxon>
        <taxon>Eurotiomycetidae</taxon>
        <taxon>Eurotiales</taxon>
        <taxon>Trichocomaceae</taxon>
        <taxon>Talaromyces</taxon>
        <taxon>Talaromyces sect. Islandici</taxon>
    </lineage>
</organism>
<keyword evidence="2" id="KW-1185">Reference proteome</keyword>
<reference evidence="1 2" key="1">
    <citation type="submission" date="2015-04" db="EMBL/GenBank/DDBJ databases">
        <authorList>
            <person name="Syromyatnikov M.Y."/>
            <person name="Popov V.N."/>
        </authorList>
    </citation>
    <scope>NUCLEOTIDE SEQUENCE [LARGE SCALE GENOMIC DNA]</scope>
    <source>
        <strain evidence="1">WF-38-12</strain>
    </source>
</reference>
<name>A0A0U1MA92_TALIS</name>
<protein>
    <submittedName>
        <fullName evidence="1">Uncharacterized protein</fullName>
    </submittedName>
</protein>
<dbReference type="EMBL" id="CVMT01000013">
    <property type="protein sequence ID" value="CRG92547.1"/>
    <property type="molecule type" value="Genomic_DNA"/>
</dbReference>
<evidence type="ECO:0000313" key="1">
    <source>
        <dbReference type="EMBL" id="CRG92547.1"/>
    </source>
</evidence>
<evidence type="ECO:0000313" key="2">
    <source>
        <dbReference type="Proteomes" id="UP000054383"/>
    </source>
</evidence>
<accession>A0A0U1MA92</accession>
<dbReference type="OMA" id="ARSAFAW"/>
<dbReference type="STRING" id="28573.A0A0U1MA92"/>
<dbReference type="OrthoDB" id="5272500at2759"/>
<proteinExistence type="predicted"/>
<gene>
    <name evidence="1" type="ORF">PISL3812_09608</name>
</gene>
<sequence>MSTDTTSPFDVSAEAAAQLKHNEPFQNVRKRMTRKDHATDLCSFCPYHTDECSEHDLATFRFHRDIIYALLLPLFEVHDRATQTATRVLGRCKGVEPERAFRGEARDAFTWLHCILTEEQDFCLAEGCPACVVSHVLSSEPTIRLVTVACLLCDLLPEAELSDVKAMTTLPNFFFWLETMEKAVRDDALWGDGFWPAIEHRAKCLSLQIKHLIMQCVEFHSGTELQKPSIKPSCAVTTRPEKRAYRVHVQNIPVQPSALARRQLHMVWEEQELASKVLVSCWGSMCRNDRRRKMISSIDRARETPTT</sequence>
<dbReference type="AlphaFoldDB" id="A0A0U1MA92"/>